<feature type="compositionally biased region" description="Polar residues" evidence="1">
    <location>
        <begin position="1036"/>
        <end position="1052"/>
    </location>
</feature>
<feature type="region of interest" description="Disordered" evidence="1">
    <location>
        <begin position="1"/>
        <end position="90"/>
    </location>
</feature>
<dbReference type="InterPro" id="IPR045117">
    <property type="entry name" value="ATXN2-like"/>
</dbReference>
<feature type="compositionally biased region" description="Low complexity" evidence="1">
    <location>
        <begin position="376"/>
        <end position="388"/>
    </location>
</feature>
<feature type="compositionally biased region" description="Polar residues" evidence="1">
    <location>
        <begin position="171"/>
        <end position="202"/>
    </location>
</feature>
<feature type="compositionally biased region" description="Polar residues" evidence="1">
    <location>
        <begin position="7"/>
        <end position="24"/>
    </location>
</feature>
<comment type="caution">
    <text evidence="3">The sequence shown here is derived from an EMBL/GenBank/DDBJ whole genome shotgun (WGS) entry which is preliminary data.</text>
</comment>
<feature type="compositionally biased region" description="Basic and acidic residues" evidence="1">
    <location>
        <begin position="298"/>
        <end position="310"/>
    </location>
</feature>
<dbReference type="GO" id="GO:0010494">
    <property type="term" value="C:cytoplasmic stress granule"/>
    <property type="evidence" value="ECO:0007669"/>
    <property type="project" value="TreeGrafter"/>
</dbReference>
<keyword evidence="4" id="KW-1185">Reference proteome</keyword>
<feature type="compositionally biased region" description="Polar residues" evidence="1">
    <location>
        <begin position="103"/>
        <end position="114"/>
    </location>
</feature>
<evidence type="ECO:0000313" key="3">
    <source>
        <dbReference type="EMBL" id="KAK4197943.1"/>
    </source>
</evidence>
<sequence length="1059" mass="114603">MEDRSATPLQSTSSDVKSPTQRPLYSSKLGDQRKEATPSGQTARQSAPVTKAWTPSSRNPLTGRSQNPQSGFNSQNKQSVTNSLREGQRVRITISSGAEFEGTYSNGPDSSNFRLTNVQQKKLPNSAELANGARREQTQMMVQKKDVMEARVVPGNAGKNDGKGANGNGGSTQCQQRWSSNLTSFAGNRSGFKTDSSISNSRLGAGRALQPWTPPPDTTTDFSLESSKDDARGWDQFATHERMFGKKSDYDERIYTTEIDKSHPHYEQRIAQADKIARLIEGEAPKFAHVAEERIMDFAGGDGRDEEEKYSGVARQDYPPLNPSRENKYTPPARRAPTGQSTVKGAPVDPAIISSQLKGAPASAQQPAPKVEDVKAPAVTPTPAQPATEKTLEPKADNKTPDAKAPEAKPGVSAASSKPETKETAAPRPSAASTRVAFPAKIGGPITTTNVEREVLNAFKAFSIKERKQVDAARHSKARVDKEVKLTELKKFSKDFKLSTPVPKDLIPIIAKDPAKQQEIQEKALQNAADIAKKRQAEAALKEKESAAAKASQTKATAEQSNASTPAATTDSRASSRPTAPQHSNSSGAPGRHNGPRASYHNNNGAQPPYGGQYNRNGRGAQLPPGAQATGQLAQRLRNVEQQKMQHPHMAQHPQPDMRLPPTGPANNADPAYGRRISGVPPNYLGPKLNPNSHEFRPNAFAQPFNPMNPINPITVIPSQASSPRSSVNNIMEVPIMPPPAKGQLVRRKTKAIDIKKCFVLANMETIQPASNPKKTWDDNDGFRPAFDHPPTWRAVDPEKEEPKDSTMSMTYNEYFEKVPRSGAAIATPNPTHAMPQIPHQHQLPPYLQHGGQGMAHRQSPHMPPMQMQGGQHGHGPHGPYNPEDHRMMHSNSAQSFASPRMGQVPMAYPPAVNAPGQMPYGQPVMPPYMNPGAPQMGQFRSFSNNPQFMPQQPHHMGAPIMGQPPFIPPNGMAVSGPMYPVSGPPFNMPPGAVPPQPMVGSNGFPSPGRSAAAPMMAHQGSHQGQPAVYGMSPAMTYQQPAYNPQQGQGKFSGQRPPQ</sequence>
<protein>
    <submittedName>
        <fullName evidence="3">PAB1-binding protein</fullName>
    </submittedName>
</protein>
<evidence type="ECO:0000256" key="1">
    <source>
        <dbReference type="SAM" id="MobiDB-lite"/>
    </source>
</evidence>
<name>A0AAN6XC03_9PEZI</name>
<feature type="compositionally biased region" description="Basic and acidic residues" evidence="1">
    <location>
        <begin position="390"/>
        <end position="407"/>
    </location>
</feature>
<dbReference type="Proteomes" id="UP001303160">
    <property type="component" value="Unassembled WGS sequence"/>
</dbReference>
<feature type="region of interest" description="Disordered" evidence="1">
    <location>
        <begin position="787"/>
        <end position="807"/>
    </location>
</feature>
<dbReference type="AlphaFoldDB" id="A0AAN6XC03"/>
<proteinExistence type="predicted"/>
<dbReference type="EMBL" id="MU863954">
    <property type="protein sequence ID" value="KAK4197943.1"/>
    <property type="molecule type" value="Genomic_DNA"/>
</dbReference>
<dbReference type="InterPro" id="IPR009604">
    <property type="entry name" value="LsmAD_domain"/>
</dbReference>
<dbReference type="PANTHER" id="PTHR12854:SF7">
    <property type="entry name" value="ATAXIN-2 HOMOLOG"/>
    <property type="match status" value="1"/>
</dbReference>
<dbReference type="PANTHER" id="PTHR12854">
    <property type="entry name" value="ATAXIN 2-RELATED"/>
    <property type="match status" value="1"/>
</dbReference>
<reference evidence="3" key="2">
    <citation type="submission" date="2023-05" db="EMBL/GenBank/DDBJ databases">
        <authorList>
            <consortium name="Lawrence Berkeley National Laboratory"/>
            <person name="Steindorff A."/>
            <person name="Hensen N."/>
            <person name="Bonometti L."/>
            <person name="Westerberg I."/>
            <person name="Brannstrom I.O."/>
            <person name="Guillou S."/>
            <person name="Cros-Aarteil S."/>
            <person name="Calhoun S."/>
            <person name="Haridas S."/>
            <person name="Kuo A."/>
            <person name="Mondo S."/>
            <person name="Pangilinan J."/>
            <person name="Riley R."/>
            <person name="Labutti K."/>
            <person name="Andreopoulos B."/>
            <person name="Lipzen A."/>
            <person name="Chen C."/>
            <person name="Yanf M."/>
            <person name="Daum C."/>
            <person name="Ng V."/>
            <person name="Clum A."/>
            <person name="Ohm R."/>
            <person name="Martin F."/>
            <person name="Silar P."/>
            <person name="Natvig D."/>
            <person name="Lalanne C."/>
            <person name="Gautier V."/>
            <person name="Ament-Velasquez S.L."/>
            <person name="Kruys A."/>
            <person name="Hutchinson M.I."/>
            <person name="Powell A.J."/>
            <person name="Barry K."/>
            <person name="Miller A.N."/>
            <person name="Grigoriev I.V."/>
            <person name="Debuchy R."/>
            <person name="Gladieux P."/>
            <person name="Thoren M.H."/>
            <person name="Johannesson H."/>
        </authorList>
    </citation>
    <scope>NUCLEOTIDE SEQUENCE</scope>
    <source>
        <strain evidence="3">CBS 315.58</strain>
    </source>
</reference>
<feature type="region of interest" description="Disordered" evidence="1">
    <location>
        <begin position="95"/>
        <end position="114"/>
    </location>
</feature>
<dbReference type="GO" id="GO:0034063">
    <property type="term" value="P:stress granule assembly"/>
    <property type="evidence" value="ECO:0007669"/>
    <property type="project" value="TreeGrafter"/>
</dbReference>
<feature type="region of interest" description="Disordered" evidence="1">
    <location>
        <begin position="1009"/>
        <end position="1059"/>
    </location>
</feature>
<feature type="region of interest" description="Disordered" evidence="1">
    <location>
        <begin position="851"/>
        <end position="878"/>
    </location>
</feature>
<feature type="compositionally biased region" description="Polar residues" evidence="1">
    <location>
        <begin position="38"/>
        <end position="85"/>
    </location>
</feature>
<gene>
    <name evidence="3" type="ORF">QBC40DRAFT_298944</name>
</gene>
<feature type="compositionally biased region" description="Low complexity" evidence="1">
    <location>
        <begin position="548"/>
        <end position="559"/>
    </location>
</feature>
<accession>A0AAN6XC03</accession>
<dbReference type="Pfam" id="PF06741">
    <property type="entry name" value="LsmAD"/>
    <property type="match status" value="1"/>
</dbReference>
<evidence type="ECO:0000313" key="4">
    <source>
        <dbReference type="Proteomes" id="UP001303160"/>
    </source>
</evidence>
<feature type="region of interest" description="Disordered" evidence="1">
    <location>
        <begin position="542"/>
        <end position="681"/>
    </location>
</feature>
<reference evidence="3" key="1">
    <citation type="journal article" date="2023" name="Mol. Phylogenet. Evol.">
        <title>Genome-scale phylogeny and comparative genomics of the fungal order Sordariales.</title>
        <authorList>
            <person name="Hensen N."/>
            <person name="Bonometti L."/>
            <person name="Westerberg I."/>
            <person name="Brannstrom I.O."/>
            <person name="Guillou S."/>
            <person name="Cros-Aarteil S."/>
            <person name="Calhoun S."/>
            <person name="Haridas S."/>
            <person name="Kuo A."/>
            <person name="Mondo S."/>
            <person name="Pangilinan J."/>
            <person name="Riley R."/>
            <person name="LaButti K."/>
            <person name="Andreopoulos B."/>
            <person name="Lipzen A."/>
            <person name="Chen C."/>
            <person name="Yan M."/>
            <person name="Daum C."/>
            <person name="Ng V."/>
            <person name="Clum A."/>
            <person name="Steindorff A."/>
            <person name="Ohm R.A."/>
            <person name="Martin F."/>
            <person name="Silar P."/>
            <person name="Natvig D.O."/>
            <person name="Lalanne C."/>
            <person name="Gautier V."/>
            <person name="Ament-Velasquez S.L."/>
            <person name="Kruys A."/>
            <person name="Hutchinson M.I."/>
            <person name="Powell A.J."/>
            <person name="Barry K."/>
            <person name="Miller A.N."/>
            <person name="Grigoriev I.V."/>
            <person name="Debuchy R."/>
            <person name="Gladieux P."/>
            <person name="Hiltunen Thoren M."/>
            <person name="Johannesson H."/>
        </authorList>
    </citation>
    <scope>NUCLEOTIDE SEQUENCE</scope>
    <source>
        <strain evidence="3">CBS 315.58</strain>
    </source>
</reference>
<organism evidence="3 4">
    <name type="scientific">Triangularia verruculosa</name>
    <dbReference type="NCBI Taxonomy" id="2587418"/>
    <lineage>
        <taxon>Eukaryota</taxon>
        <taxon>Fungi</taxon>
        <taxon>Dikarya</taxon>
        <taxon>Ascomycota</taxon>
        <taxon>Pezizomycotina</taxon>
        <taxon>Sordariomycetes</taxon>
        <taxon>Sordariomycetidae</taxon>
        <taxon>Sordariales</taxon>
        <taxon>Podosporaceae</taxon>
        <taxon>Triangularia</taxon>
    </lineage>
</organism>
<evidence type="ECO:0000259" key="2">
    <source>
        <dbReference type="SMART" id="SM01272"/>
    </source>
</evidence>
<feature type="compositionally biased region" description="Basic and acidic residues" evidence="1">
    <location>
        <begin position="796"/>
        <end position="805"/>
    </location>
</feature>
<dbReference type="SMART" id="SM01272">
    <property type="entry name" value="LsmAD"/>
    <property type="match status" value="1"/>
</dbReference>
<feature type="region of interest" description="Disordered" evidence="1">
    <location>
        <begin position="298"/>
        <end position="436"/>
    </location>
</feature>
<feature type="region of interest" description="Disordered" evidence="1">
    <location>
        <begin position="155"/>
        <end position="227"/>
    </location>
</feature>
<feature type="compositionally biased region" description="Polar residues" evidence="1">
    <location>
        <begin position="560"/>
        <end position="588"/>
    </location>
</feature>
<feature type="domain" description="LsmAD" evidence="2">
    <location>
        <begin position="244"/>
        <end position="316"/>
    </location>
</feature>
<dbReference type="GO" id="GO:0003729">
    <property type="term" value="F:mRNA binding"/>
    <property type="evidence" value="ECO:0007669"/>
    <property type="project" value="TreeGrafter"/>
</dbReference>